<dbReference type="InterPro" id="IPR051536">
    <property type="entry name" value="UDG_Type-4/5"/>
</dbReference>
<organism evidence="13 14">
    <name type="scientific">Candidatus Yanofskybacteria bacterium RIFCSPLOWO2_01_FULL_43_22</name>
    <dbReference type="NCBI Taxonomy" id="1802695"/>
    <lineage>
        <taxon>Bacteria</taxon>
        <taxon>Candidatus Yanofskyibacteriota</taxon>
    </lineage>
</organism>
<comment type="similarity">
    <text evidence="2">Belongs to the uracil-DNA glycosylase (UDG) superfamily. Type 4 (UDGa) family.</text>
</comment>
<dbReference type="GO" id="GO:0006281">
    <property type="term" value="P:DNA repair"/>
    <property type="evidence" value="ECO:0007669"/>
    <property type="project" value="UniProtKB-KW"/>
</dbReference>
<evidence type="ECO:0000256" key="11">
    <source>
        <dbReference type="ARBA" id="ARBA00023204"/>
    </source>
</evidence>
<dbReference type="InterPro" id="IPR005122">
    <property type="entry name" value="Uracil-DNA_glycosylase-like"/>
</dbReference>
<dbReference type="Proteomes" id="UP000178911">
    <property type="component" value="Unassembled WGS sequence"/>
</dbReference>
<dbReference type="AlphaFoldDB" id="A0A1F8GJ60"/>
<dbReference type="InterPro" id="IPR036895">
    <property type="entry name" value="Uracil-DNA_glycosylase-like_sf"/>
</dbReference>
<dbReference type="SMART" id="SM00987">
    <property type="entry name" value="UreE_C"/>
    <property type="match status" value="1"/>
</dbReference>
<dbReference type="CDD" id="cd10030">
    <property type="entry name" value="UDG-F4_TTUDGA_SPO1dp_like"/>
    <property type="match status" value="1"/>
</dbReference>
<dbReference type="Pfam" id="PF03167">
    <property type="entry name" value="UDG"/>
    <property type="match status" value="1"/>
</dbReference>
<keyword evidence="9" id="KW-0408">Iron</keyword>
<comment type="caution">
    <text evidence="13">The sequence shown here is derived from an EMBL/GenBank/DDBJ whole genome shotgun (WGS) entry which is preliminary data.</text>
</comment>
<keyword evidence="5" id="KW-0004">4Fe-4S</keyword>
<dbReference type="SMART" id="SM00986">
    <property type="entry name" value="UDG"/>
    <property type="match status" value="1"/>
</dbReference>
<evidence type="ECO:0000256" key="7">
    <source>
        <dbReference type="ARBA" id="ARBA00022763"/>
    </source>
</evidence>
<protein>
    <recommendedName>
        <fullName evidence="4">Type-4 uracil-DNA glycosylase</fullName>
        <ecNumber evidence="3">3.2.2.27</ecNumber>
    </recommendedName>
</protein>
<dbReference type="GO" id="GO:0046872">
    <property type="term" value="F:metal ion binding"/>
    <property type="evidence" value="ECO:0007669"/>
    <property type="project" value="UniProtKB-KW"/>
</dbReference>
<feature type="domain" description="Uracil-DNA glycosylase-like" evidence="12">
    <location>
        <begin position="39"/>
        <end position="195"/>
    </location>
</feature>
<evidence type="ECO:0000256" key="4">
    <source>
        <dbReference type="ARBA" id="ARBA00019403"/>
    </source>
</evidence>
<dbReference type="SUPFAM" id="SSF52141">
    <property type="entry name" value="Uracil-DNA glycosylase-like"/>
    <property type="match status" value="1"/>
</dbReference>
<evidence type="ECO:0000256" key="6">
    <source>
        <dbReference type="ARBA" id="ARBA00022723"/>
    </source>
</evidence>
<dbReference type="Gene3D" id="3.40.470.10">
    <property type="entry name" value="Uracil-DNA glycosylase-like domain"/>
    <property type="match status" value="1"/>
</dbReference>
<keyword evidence="8" id="KW-0378">Hydrolase</keyword>
<dbReference type="PANTHER" id="PTHR33693:SF1">
    <property type="entry name" value="TYPE-4 URACIL-DNA GLYCOSYLASE"/>
    <property type="match status" value="1"/>
</dbReference>
<dbReference type="PANTHER" id="PTHR33693">
    <property type="entry name" value="TYPE-5 URACIL-DNA GLYCOSYLASE"/>
    <property type="match status" value="1"/>
</dbReference>
<evidence type="ECO:0000256" key="9">
    <source>
        <dbReference type="ARBA" id="ARBA00023004"/>
    </source>
</evidence>
<dbReference type="GO" id="GO:0004844">
    <property type="term" value="F:uracil DNA N-glycosylase activity"/>
    <property type="evidence" value="ECO:0007669"/>
    <property type="project" value="UniProtKB-EC"/>
</dbReference>
<evidence type="ECO:0000256" key="10">
    <source>
        <dbReference type="ARBA" id="ARBA00023014"/>
    </source>
</evidence>
<keyword evidence="10" id="KW-0411">Iron-sulfur</keyword>
<evidence type="ECO:0000256" key="1">
    <source>
        <dbReference type="ARBA" id="ARBA00001400"/>
    </source>
</evidence>
<dbReference type="EC" id="3.2.2.27" evidence="3"/>
<keyword evidence="7" id="KW-0227">DNA damage</keyword>
<sequence length="201" mass="22574">MITQNNRTELLREIKDEVIALKDSPLCQERIKNGVFPVIGEGDHCAKIIFIGEAPGKNEAATGRPFCGAAGKILDKLLASAGIDRKDVYITNIVKDRPPLNRDPFPDEIRAYAPFLDRQIDIIKPQVIATLGRFSMDYIMRKFGLDASITNISKIHGKIFDIKTSYGDVKIIPLYHPAVAVYNGNMKNELQKDFQILKNFK</sequence>
<dbReference type="InterPro" id="IPR005273">
    <property type="entry name" value="Ura-DNA_glyco_family4"/>
</dbReference>
<accession>A0A1F8GJ60</accession>
<dbReference type="GO" id="GO:0051539">
    <property type="term" value="F:4 iron, 4 sulfur cluster binding"/>
    <property type="evidence" value="ECO:0007669"/>
    <property type="project" value="UniProtKB-KW"/>
</dbReference>
<keyword evidence="6" id="KW-0479">Metal-binding</keyword>
<evidence type="ECO:0000259" key="12">
    <source>
        <dbReference type="SMART" id="SM00986"/>
    </source>
</evidence>
<dbReference type="NCBIfam" id="TIGR00758">
    <property type="entry name" value="UDG_fam4"/>
    <property type="match status" value="1"/>
</dbReference>
<gene>
    <name evidence="13" type="ORF">A3A13_00545</name>
</gene>
<comment type="catalytic activity">
    <reaction evidence="1">
        <text>Hydrolyzes single-stranded DNA or mismatched double-stranded DNA and polynucleotides, releasing free uracil.</text>
        <dbReference type="EC" id="3.2.2.27"/>
    </reaction>
</comment>
<evidence type="ECO:0000256" key="5">
    <source>
        <dbReference type="ARBA" id="ARBA00022485"/>
    </source>
</evidence>
<proteinExistence type="inferred from homology"/>
<evidence type="ECO:0000256" key="8">
    <source>
        <dbReference type="ARBA" id="ARBA00022801"/>
    </source>
</evidence>
<evidence type="ECO:0000256" key="2">
    <source>
        <dbReference type="ARBA" id="ARBA00006521"/>
    </source>
</evidence>
<name>A0A1F8GJ60_9BACT</name>
<reference evidence="13 14" key="1">
    <citation type="journal article" date="2016" name="Nat. Commun.">
        <title>Thousands of microbial genomes shed light on interconnected biogeochemical processes in an aquifer system.</title>
        <authorList>
            <person name="Anantharaman K."/>
            <person name="Brown C.T."/>
            <person name="Hug L.A."/>
            <person name="Sharon I."/>
            <person name="Castelle C.J."/>
            <person name="Probst A.J."/>
            <person name="Thomas B.C."/>
            <person name="Singh A."/>
            <person name="Wilkins M.J."/>
            <person name="Karaoz U."/>
            <person name="Brodie E.L."/>
            <person name="Williams K.H."/>
            <person name="Hubbard S.S."/>
            <person name="Banfield J.F."/>
        </authorList>
    </citation>
    <scope>NUCLEOTIDE SEQUENCE [LARGE SCALE GENOMIC DNA]</scope>
</reference>
<dbReference type="STRING" id="1802695.A3A13_00545"/>
<keyword evidence="11" id="KW-0234">DNA repair</keyword>
<evidence type="ECO:0000313" key="14">
    <source>
        <dbReference type="Proteomes" id="UP000178911"/>
    </source>
</evidence>
<evidence type="ECO:0000313" key="13">
    <source>
        <dbReference type="EMBL" id="OGN24716.1"/>
    </source>
</evidence>
<evidence type="ECO:0000256" key="3">
    <source>
        <dbReference type="ARBA" id="ARBA00012030"/>
    </source>
</evidence>
<dbReference type="EMBL" id="MGKJ01000010">
    <property type="protein sequence ID" value="OGN24716.1"/>
    <property type="molecule type" value="Genomic_DNA"/>
</dbReference>